<dbReference type="SUPFAM" id="SSF55031">
    <property type="entry name" value="Bacterial exopeptidase dimerisation domain"/>
    <property type="match status" value="1"/>
</dbReference>
<dbReference type="InterPro" id="IPR011650">
    <property type="entry name" value="Peptidase_M20_dimer"/>
</dbReference>
<geneLocation type="plasmid" evidence="5">
    <name>II</name>
</geneLocation>
<dbReference type="eggNOG" id="COG0624">
    <property type="taxonomic scope" value="Bacteria"/>
</dbReference>
<dbReference type="PANTHER" id="PTHR43808">
    <property type="entry name" value="ACETYLORNITHINE DEACETYLASE"/>
    <property type="match status" value="1"/>
</dbReference>
<dbReference type="GO" id="GO:0016787">
    <property type="term" value="F:hydrolase activity"/>
    <property type="evidence" value="ECO:0007669"/>
    <property type="project" value="UniProtKB-KW"/>
</dbReference>
<accession>A0A068TIR0</accession>
<reference evidence="5" key="1">
    <citation type="journal article" date="2014" name="BMC Genomics">
        <title>Genome sequencing of two Neorhizobium galegae strains reveals a noeT gene responsible for the unusual acetylation of the nodulation factors.</title>
        <authorList>
            <person name="Osterman J."/>
            <person name="Marsh J."/>
            <person name="Laine P.K."/>
            <person name="Zeng Z."/>
            <person name="Alatalo E."/>
            <person name="Sullivan J.T."/>
            <person name="Young J.P."/>
            <person name="Thomas-Oates J."/>
            <person name="Paulin L."/>
            <person name="Lindstrom K."/>
        </authorList>
    </citation>
    <scope>NUCLEOTIDE SEQUENCE [LARGE SCALE GENOMIC DNA]</scope>
    <source>
        <strain evidence="5">HAMBI 1141</strain>
        <plasmid evidence="5">II</plasmid>
    </source>
</reference>
<dbReference type="InterPro" id="IPR002933">
    <property type="entry name" value="Peptidase_M20"/>
</dbReference>
<dbReference type="KEGG" id="ngl:RG1141_PA11570"/>
<feature type="domain" description="Peptidase M20 dimerisation" evidence="3">
    <location>
        <begin position="205"/>
        <end position="296"/>
    </location>
</feature>
<dbReference type="InterPro" id="IPR050072">
    <property type="entry name" value="Peptidase_M20A"/>
</dbReference>
<evidence type="ECO:0000259" key="3">
    <source>
        <dbReference type="Pfam" id="PF07687"/>
    </source>
</evidence>
<dbReference type="SUPFAM" id="SSF53187">
    <property type="entry name" value="Zn-dependent exopeptidases"/>
    <property type="match status" value="1"/>
</dbReference>
<dbReference type="Gene3D" id="3.40.630.10">
    <property type="entry name" value="Zn peptidases"/>
    <property type="match status" value="1"/>
</dbReference>
<keyword evidence="4" id="KW-0614">Plasmid</keyword>
<keyword evidence="1" id="KW-0479">Metal-binding</keyword>
<dbReference type="PATRIC" id="fig|1028801.3.peg.5767"/>
<dbReference type="Gene3D" id="3.30.70.360">
    <property type="match status" value="1"/>
</dbReference>
<keyword evidence="2" id="KW-0378">Hydrolase</keyword>
<evidence type="ECO:0000313" key="5">
    <source>
        <dbReference type="Proteomes" id="UP000028186"/>
    </source>
</evidence>
<dbReference type="GO" id="GO:0046872">
    <property type="term" value="F:metal ion binding"/>
    <property type="evidence" value="ECO:0007669"/>
    <property type="project" value="UniProtKB-KW"/>
</dbReference>
<gene>
    <name evidence="4" type="ORF">RG1141_PA11570</name>
</gene>
<proteinExistence type="predicted"/>
<dbReference type="PANTHER" id="PTHR43808:SF17">
    <property type="entry name" value="PEPTIDASE M20"/>
    <property type="match status" value="1"/>
</dbReference>
<dbReference type="Pfam" id="PF07687">
    <property type="entry name" value="M20_dimer"/>
    <property type="match status" value="1"/>
</dbReference>
<sequence>MQTFKTTSLAGHTAIPTLLASASFRAATNSLSQTHERFISELVTLTEIPAPPFKEEVRGQAYRGMLEAAGLEDVAIDSIGNVTGLRRGKAFGGRMIAVSAHLDTVFPEGTDVTVRREGFRLSAPGVGDNTRGLATILAYLRALDAAGIETRDDILVLASVGEEGEGDLRGMRHFFANSSYRNRIAALICLDGPTPANTVVSAGTGSKRYRVTFRGPGGHSFADHGIVNPMIAAARAVVELGRLSLPDDPKTTCSSTVIKGGSSVNAIPSEVSLMVDLRSNSASQLADLDTRFRDIVLQSCHVENDSRSIDKGAIAVEIVLIGDRPAGVTAEGELTQSAAAAIAAIGQTPVFSSFSTDANVAMSLGVPAVTFSWGGKGGDAHTLNEWTDVDPATTLPEMSVGLAVMLACAGADILK</sequence>
<dbReference type="AlphaFoldDB" id="A0A068TIR0"/>
<dbReference type="EMBL" id="HG938356">
    <property type="protein sequence ID" value="CDN57989.1"/>
    <property type="molecule type" value="Genomic_DNA"/>
</dbReference>
<dbReference type="HOGENOM" id="CLU_051308_0_0_5"/>
<dbReference type="RefSeq" id="WP_040125270.1">
    <property type="nucleotide sequence ID" value="NZ_HG938356.1"/>
</dbReference>
<name>A0A068TIR0_NEOGA</name>
<dbReference type="Proteomes" id="UP000028186">
    <property type="component" value="Plasmid pHAMBI1141a"/>
</dbReference>
<organism evidence="4 5">
    <name type="scientific">Neorhizobium galegae bv. officinalis bv. officinalis str. HAMBI 1141</name>
    <dbReference type="NCBI Taxonomy" id="1028801"/>
    <lineage>
        <taxon>Bacteria</taxon>
        <taxon>Pseudomonadati</taxon>
        <taxon>Pseudomonadota</taxon>
        <taxon>Alphaproteobacteria</taxon>
        <taxon>Hyphomicrobiales</taxon>
        <taxon>Rhizobiaceae</taxon>
        <taxon>Rhizobium/Agrobacterium group</taxon>
        <taxon>Neorhizobium</taxon>
    </lineage>
</organism>
<protein>
    <submittedName>
        <fullName evidence="4">Peptidase M20</fullName>
    </submittedName>
</protein>
<evidence type="ECO:0000256" key="2">
    <source>
        <dbReference type="ARBA" id="ARBA00022801"/>
    </source>
</evidence>
<evidence type="ECO:0000313" key="4">
    <source>
        <dbReference type="EMBL" id="CDN57989.1"/>
    </source>
</evidence>
<dbReference type="InterPro" id="IPR036264">
    <property type="entry name" value="Bact_exopeptidase_dim_dom"/>
</dbReference>
<dbReference type="Pfam" id="PF01546">
    <property type="entry name" value="Peptidase_M20"/>
    <property type="match status" value="1"/>
</dbReference>
<evidence type="ECO:0000256" key="1">
    <source>
        <dbReference type="ARBA" id="ARBA00022723"/>
    </source>
</evidence>